<dbReference type="AlphaFoldDB" id="A0A843W7U0"/>
<dbReference type="Proteomes" id="UP000652761">
    <property type="component" value="Unassembled WGS sequence"/>
</dbReference>
<accession>A0A843W7U0</accession>
<evidence type="ECO:0000313" key="3">
    <source>
        <dbReference type="Proteomes" id="UP000652761"/>
    </source>
</evidence>
<reference evidence="2" key="1">
    <citation type="submission" date="2017-07" db="EMBL/GenBank/DDBJ databases">
        <title>Taro Niue Genome Assembly and Annotation.</title>
        <authorList>
            <person name="Atibalentja N."/>
            <person name="Keating K."/>
            <person name="Fields C.J."/>
        </authorList>
    </citation>
    <scope>NUCLEOTIDE SEQUENCE</scope>
    <source>
        <strain evidence="2">Niue_2</strain>
        <tissue evidence="2">Leaf</tissue>
    </source>
</reference>
<feature type="region of interest" description="Disordered" evidence="1">
    <location>
        <begin position="1"/>
        <end position="39"/>
    </location>
</feature>
<comment type="caution">
    <text evidence="2">The sequence shown here is derived from an EMBL/GenBank/DDBJ whole genome shotgun (WGS) entry which is preliminary data.</text>
</comment>
<name>A0A843W7U0_COLES</name>
<dbReference type="EMBL" id="NMUH01003526">
    <property type="protein sequence ID" value="MQM06042.1"/>
    <property type="molecule type" value="Genomic_DNA"/>
</dbReference>
<sequence length="111" mass="11477">MNFVVPHQDMVREARSSSSSGKRRGSGRGSTPLAGSTPSMTASPFAAGLALSLPAPPFTTGLYVPPPLIEGLSASAPTVLVACVSIVPQAYDVVNQQEGEDSYADDTVREV</sequence>
<organism evidence="2 3">
    <name type="scientific">Colocasia esculenta</name>
    <name type="common">Wild taro</name>
    <name type="synonym">Arum esculentum</name>
    <dbReference type="NCBI Taxonomy" id="4460"/>
    <lineage>
        <taxon>Eukaryota</taxon>
        <taxon>Viridiplantae</taxon>
        <taxon>Streptophyta</taxon>
        <taxon>Embryophyta</taxon>
        <taxon>Tracheophyta</taxon>
        <taxon>Spermatophyta</taxon>
        <taxon>Magnoliopsida</taxon>
        <taxon>Liliopsida</taxon>
        <taxon>Araceae</taxon>
        <taxon>Aroideae</taxon>
        <taxon>Colocasieae</taxon>
        <taxon>Colocasia</taxon>
    </lineage>
</organism>
<evidence type="ECO:0000313" key="2">
    <source>
        <dbReference type="EMBL" id="MQM06042.1"/>
    </source>
</evidence>
<evidence type="ECO:0000256" key="1">
    <source>
        <dbReference type="SAM" id="MobiDB-lite"/>
    </source>
</evidence>
<gene>
    <name evidence="2" type="ORF">Taro_038861</name>
</gene>
<proteinExistence type="predicted"/>
<protein>
    <submittedName>
        <fullName evidence="2">Uncharacterized protein</fullName>
    </submittedName>
</protein>
<keyword evidence="3" id="KW-1185">Reference proteome</keyword>